<protein>
    <recommendedName>
        <fullName evidence="4">Lipoprotein</fullName>
    </recommendedName>
</protein>
<reference evidence="2 3" key="1">
    <citation type="submission" date="2010-10" db="EMBL/GenBank/DDBJ databases">
        <authorList>
            <person name="Durkin A.S."/>
            <person name="Madupu R."/>
            <person name="Torralba M."/>
            <person name="Gillis M."/>
            <person name="Methe B."/>
            <person name="Sutton G."/>
            <person name="Nelson K.E."/>
        </authorList>
    </citation>
    <scope>NUCLEOTIDE SEQUENCE [LARGE SCALE GENOMIC DNA]</scope>
    <source>
        <strain evidence="2 3">JCVIHMP022</strain>
    </source>
</reference>
<comment type="caution">
    <text evidence="2">The sequence shown here is derived from an EMBL/GenBank/DDBJ whole genome shotgun (WGS) entry which is preliminary data.</text>
</comment>
<dbReference type="AlphaFoldDB" id="A0AB72Z4A7"/>
<keyword evidence="1" id="KW-1133">Transmembrane helix</keyword>
<evidence type="ECO:0000313" key="2">
    <source>
        <dbReference type="EMBL" id="EFO76652.1"/>
    </source>
</evidence>
<organism evidence="2 3">
    <name type="scientific">Bifidobacterium dentium JCVIHMP022</name>
    <dbReference type="NCBI Taxonomy" id="553191"/>
    <lineage>
        <taxon>Bacteria</taxon>
        <taxon>Bacillati</taxon>
        <taxon>Actinomycetota</taxon>
        <taxon>Actinomycetes</taxon>
        <taxon>Bifidobacteriales</taxon>
        <taxon>Bifidobacteriaceae</taxon>
        <taxon>Bifidobacterium</taxon>
    </lineage>
</organism>
<feature type="transmembrane region" description="Helical" evidence="1">
    <location>
        <begin position="12"/>
        <end position="29"/>
    </location>
</feature>
<dbReference type="EMBL" id="AEHJ01000035">
    <property type="protein sequence ID" value="EFO76652.1"/>
    <property type="molecule type" value="Genomic_DNA"/>
</dbReference>
<keyword evidence="1" id="KW-0812">Transmembrane</keyword>
<gene>
    <name evidence="2" type="ORF">HMPREF9003_0970</name>
</gene>
<proteinExistence type="predicted"/>
<sequence length="42" mass="4952">MIFAHRSGLPFAHNTTAIVSCFTMLWRIMTRQIDNFRLFPPL</sequence>
<evidence type="ECO:0000256" key="1">
    <source>
        <dbReference type="SAM" id="Phobius"/>
    </source>
</evidence>
<accession>A0AB72Z4A7</accession>
<evidence type="ECO:0000313" key="3">
    <source>
        <dbReference type="Proteomes" id="UP000003457"/>
    </source>
</evidence>
<dbReference type="PROSITE" id="PS51257">
    <property type="entry name" value="PROKAR_LIPOPROTEIN"/>
    <property type="match status" value="1"/>
</dbReference>
<name>A0AB72Z4A7_9BIFI</name>
<evidence type="ECO:0008006" key="4">
    <source>
        <dbReference type="Google" id="ProtNLM"/>
    </source>
</evidence>
<keyword evidence="1" id="KW-0472">Membrane</keyword>
<dbReference type="Proteomes" id="UP000003457">
    <property type="component" value="Unassembled WGS sequence"/>
</dbReference>